<dbReference type="Proteomes" id="UP000299102">
    <property type="component" value="Unassembled WGS sequence"/>
</dbReference>
<proteinExistence type="predicted"/>
<comment type="caution">
    <text evidence="1">The sequence shown here is derived from an EMBL/GenBank/DDBJ whole genome shotgun (WGS) entry which is preliminary data.</text>
</comment>
<evidence type="ECO:0000313" key="1">
    <source>
        <dbReference type="EMBL" id="GBP92714.1"/>
    </source>
</evidence>
<keyword evidence="2" id="KW-1185">Reference proteome</keyword>
<protein>
    <submittedName>
        <fullName evidence="1">Uncharacterized protein</fullName>
    </submittedName>
</protein>
<dbReference type="EMBL" id="BGZK01002301">
    <property type="protein sequence ID" value="GBP92714.1"/>
    <property type="molecule type" value="Genomic_DNA"/>
</dbReference>
<dbReference type="AlphaFoldDB" id="A0A4C2A0C7"/>
<evidence type="ECO:0000313" key="2">
    <source>
        <dbReference type="Proteomes" id="UP000299102"/>
    </source>
</evidence>
<name>A0A4C2A0C7_EUMVA</name>
<sequence length="97" mass="11049">MELLLPEMATRAHRKCPGRAIVRPRPYAANGIFLKLRPALRTVSFVMGEIGRYVSGKIMSNECCCFLLSRRCRRFGARVGLRPATSSDLHSYRHDRV</sequence>
<accession>A0A4C2A0C7</accession>
<gene>
    <name evidence="1" type="ORF">EVAR_55670_1</name>
</gene>
<organism evidence="1 2">
    <name type="scientific">Eumeta variegata</name>
    <name type="common">Bagworm moth</name>
    <name type="synonym">Eumeta japonica</name>
    <dbReference type="NCBI Taxonomy" id="151549"/>
    <lineage>
        <taxon>Eukaryota</taxon>
        <taxon>Metazoa</taxon>
        <taxon>Ecdysozoa</taxon>
        <taxon>Arthropoda</taxon>
        <taxon>Hexapoda</taxon>
        <taxon>Insecta</taxon>
        <taxon>Pterygota</taxon>
        <taxon>Neoptera</taxon>
        <taxon>Endopterygota</taxon>
        <taxon>Lepidoptera</taxon>
        <taxon>Glossata</taxon>
        <taxon>Ditrysia</taxon>
        <taxon>Tineoidea</taxon>
        <taxon>Psychidae</taxon>
        <taxon>Oiketicinae</taxon>
        <taxon>Eumeta</taxon>
    </lineage>
</organism>
<reference evidence="1 2" key="1">
    <citation type="journal article" date="2019" name="Commun. Biol.">
        <title>The bagworm genome reveals a unique fibroin gene that provides high tensile strength.</title>
        <authorList>
            <person name="Kono N."/>
            <person name="Nakamura H."/>
            <person name="Ohtoshi R."/>
            <person name="Tomita M."/>
            <person name="Numata K."/>
            <person name="Arakawa K."/>
        </authorList>
    </citation>
    <scope>NUCLEOTIDE SEQUENCE [LARGE SCALE GENOMIC DNA]</scope>
</reference>